<dbReference type="Proteomes" id="UP001153620">
    <property type="component" value="Chromosome 2"/>
</dbReference>
<dbReference type="InterPro" id="IPR016186">
    <property type="entry name" value="C-type_lectin-like/link_sf"/>
</dbReference>
<dbReference type="OrthoDB" id="7795339at2759"/>
<evidence type="ECO:0000259" key="2">
    <source>
        <dbReference type="PROSITE" id="PS50041"/>
    </source>
</evidence>
<evidence type="ECO:0000313" key="4">
    <source>
        <dbReference type="Proteomes" id="UP001153620"/>
    </source>
</evidence>
<dbReference type="AlphaFoldDB" id="A0A9N9RXL5"/>
<organism evidence="3 4">
    <name type="scientific">Chironomus riparius</name>
    <dbReference type="NCBI Taxonomy" id="315576"/>
    <lineage>
        <taxon>Eukaryota</taxon>
        <taxon>Metazoa</taxon>
        <taxon>Ecdysozoa</taxon>
        <taxon>Arthropoda</taxon>
        <taxon>Hexapoda</taxon>
        <taxon>Insecta</taxon>
        <taxon>Pterygota</taxon>
        <taxon>Neoptera</taxon>
        <taxon>Endopterygota</taxon>
        <taxon>Diptera</taxon>
        <taxon>Nematocera</taxon>
        <taxon>Chironomoidea</taxon>
        <taxon>Chironomidae</taxon>
        <taxon>Chironominae</taxon>
        <taxon>Chironomus</taxon>
    </lineage>
</organism>
<proteinExistence type="predicted"/>
<dbReference type="EMBL" id="OU895878">
    <property type="protein sequence ID" value="CAG9805259.1"/>
    <property type="molecule type" value="Genomic_DNA"/>
</dbReference>
<name>A0A9N9RXL5_9DIPT</name>
<feature type="domain" description="C-type lectin" evidence="2">
    <location>
        <begin position="58"/>
        <end position="179"/>
    </location>
</feature>
<accession>A0A9N9RXL5</accession>
<reference evidence="3" key="2">
    <citation type="submission" date="2022-10" db="EMBL/GenBank/DDBJ databases">
        <authorList>
            <consortium name="ENA_rothamsted_submissions"/>
            <consortium name="culmorum"/>
            <person name="King R."/>
        </authorList>
    </citation>
    <scope>NUCLEOTIDE SEQUENCE</scope>
</reference>
<evidence type="ECO:0000256" key="1">
    <source>
        <dbReference type="SAM" id="SignalP"/>
    </source>
</evidence>
<protein>
    <recommendedName>
        <fullName evidence="2">C-type lectin domain-containing protein</fullName>
    </recommendedName>
</protein>
<dbReference type="SMART" id="SM00034">
    <property type="entry name" value="CLECT"/>
    <property type="match status" value="1"/>
</dbReference>
<dbReference type="CDD" id="cd00037">
    <property type="entry name" value="CLECT"/>
    <property type="match status" value="1"/>
</dbReference>
<sequence>MKIFISFIITNFIVLSFEAELPQPISFADSVVIENIAFIKIGTYRGLTSNGAEYQKSYFFPRHLMKTPWIESRAVCNSYDFELTIFETLAEAEAVFTMAENNSYLKTINSVFILVDAMTLTLKSTTDWYWTKTGQKISYALPWMPGEPNNINNLNELCLSFGRSTLTSRFGFNDSPCSEIVFSFLCQKIEFFMPSKTMETVSISSNH</sequence>
<reference evidence="3" key="1">
    <citation type="submission" date="2022-01" db="EMBL/GenBank/DDBJ databases">
        <authorList>
            <person name="King R."/>
        </authorList>
    </citation>
    <scope>NUCLEOTIDE SEQUENCE</scope>
</reference>
<feature type="signal peptide" evidence="1">
    <location>
        <begin position="1"/>
        <end position="19"/>
    </location>
</feature>
<dbReference type="InterPro" id="IPR001304">
    <property type="entry name" value="C-type_lectin-like"/>
</dbReference>
<dbReference type="PROSITE" id="PS50041">
    <property type="entry name" value="C_TYPE_LECTIN_2"/>
    <property type="match status" value="1"/>
</dbReference>
<dbReference type="Gene3D" id="3.10.100.10">
    <property type="entry name" value="Mannose-Binding Protein A, subunit A"/>
    <property type="match status" value="1"/>
</dbReference>
<dbReference type="InterPro" id="IPR016187">
    <property type="entry name" value="CTDL_fold"/>
</dbReference>
<keyword evidence="1" id="KW-0732">Signal</keyword>
<keyword evidence="4" id="KW-1185">Reference proteome</keyword>
<gene>
    <name evidence="3" type="ORF">CHIRRI_LOCUS8133</name>
</gene>
<feature type="chain" id="PRO_5040269397" description="C-type lectin domain-containing protein" evidence="1">
    <location>
        <begin position="20"/>
        <end position="207"/>
    </location>
</feature>
<evidence type="ECO:0000313" key="3">
    <source>
        <dbReference type="EMBL" id="CAG9805259.1"/>
    </source>
</evidence>
<dbReference type="SUPFAM" id="SSF56436">
    <property type="entry name" value="C-type lectin-like"/>
    <property type="match status" value="1"/>
</dbReference>